<evidence type="ECO:0000259" key="10">
    <source>
        <dbReference type="PROSITE" id="PS51192"/>
    </source>
</evidence>
<dbReference type="PROSITE" id="PS51194">
    <property type="entry name" value="HELICASE_CTER"/>
    <property type="match status" value="1"/>
</dbReference>
<dbReference type="SUPFAM" id="SSF52540">
    <property type="entry name" value="P-loop containing nucleoside triphosphate hydrolases"/>
    <property type="match status" value="2"/>
</dbReference>
<dbReference type="Gene3D" id="3.40.50.10810">
    <property type="entry name" value="Tandem AAA-ATPase domain"/>
    <property type="match status" value="1"/>
</dbReference>
<keyword evidence="6" id="KW-0479">Metal-binding</keyword>
<dbReference type="GO" id="GO:0005737">
    <property type="term" value="C:cytoplasm"/>
    <property type="evidence" value="ECO:0007669"/>
    <property type="project" value="TreeGrafter"/>
</dbReference>
<dbReference type="SUPFAM" id="SSF57850">
    <property type="entry name" value="RING/U-box"/>
    <property type="match status" value="1"/>
</dbReference>
<dbReference type="CDD" id="cd18008">
    <property type="entry name" value="DEXDc_SHPRH-like"/>
    <property type="match status" value="1"/>
</dbReference>
<evidence type="ECO:0000256" key="8">
    <source>
        <dbReference type="SAM" id="MobiDB-lite"/>
    </source>
</evidence>
<protein>
    <submittedName>
        <fullName evidence="12">Uncharacterized protein</fullName>
    </submittedName>
</protein>
<dbReference type="Pfam" id="PF00271">
    <property type="entry name" value="Helicase_C"/>
    <property type="match status" value="1"/>
</dbReference>
<proteinExistence type="inferred from homology"/>
<dbReference type="InterPro" id="IPR001841">
    <property type="entry name" value="Znf_RING"/>
</dbReference>
<dbReference type="InterPro" id="IPR001650">
    <property type="entry name" value="Helicase_C-like"/>
</dbReference>
<evidence type="ECO:0000259" key="11">
    <source>
        <dbReference type="PROSITE" id="PS51194"/>
    </source>
</evidence>
<evidence type="ECO:0000256" key="6">
    <source>
        <dbReference type="PROSITE-ProRule" id="PRU00175"/>
    </source>
</evidence>
<dbReference type="PROSITE" id="PS50089">
    <property type="entry name" value="ZF_RING_2"/>
    <property type="match status" value="1"/>
</dbReference>
<dbReference type="GO" id="GO:0008270">
    <property type="term" value="F:zinc ion binding"/>
    <property type="evidence" value="ECO:0007669"/>
    <property type="project" value="UniProtKB-KW"/>
</dbReference>
<dbReference type="SMART" id="SM00490">
    <property type="entry name" value="HELICc"/>
    <property type="match status" value="1"/>
</dbReference>
<dbReference type="InterPro" id="IPR000330">
    <property type="entry name" value="SNF2_N"/>
</dbReference>
<dbReference type="InterPro" id="IPR049730">
    <property type="entry name" value="SNF2/RAD54-like_C"/>
</dbReference>
<evidence type="ECO:0000256" key="1">
    <source>
        <dbReference type="ARBA" id="ARBA00007025"/>
    </source>
</evidence>
<dbReference type="GO" id="GO:0016787">
    <property type="term" value="F:hydrolase activity"/>
    <property type="evidence" value="ECO:0007669"/>
    <property type="project" value="UniProtKB-KW"/>
</dbReference>
<gene>
    <name evidence="12" type="ORF">CANVERA_P4175</name>
</gene>
<reference evidence="12" key="1">
    <citation type="submission" date="2022-12" db="EMBL/GenBank/DDBJ databases">
        <authorList>
            <person name="Brejova B."/>
        </authorList>
    </citation>
    <scope>NUCLEOTIDE SEQUENCE</scope>
</reference>
<evidence type="ECO:0000313" key="12">
    <source>
        <dbReference type="EMBL" id="CAI5759664.1"/>
    </source>
</evidence>
<feature type="region of interest" description="Disordered" evidence="8">
    <location>
        <begin position="1"/>
        <end position="30"/>
    </location>
</feature>
<dbReference type="Pfam" id="PF00176">
    <property type="entry name" value="SNF2-rel_dom"/>
    <property type="match status" value="1"/>
</dbReference>
<dbReference type="InterPro" id="IPR014001">
    <property type="entry name" value="Helicase_ATP-bd"/>
</dbReference>
<dbReference type="Gene3D" id="3.30.40.10">
    <property type="entry name" value="Zinc/RING finger domain, C3HC4 (zinc finger)"/>
    <property type="match status" value="1"/>
</dbReference>
<evidence type="ECO:0000256" key="4">
    <source>
        <dbReference type="ARBA" id="ARBA00022806"/>
    </source>
</evidence>
<evidence type="ECO:0000256" key="2">
    <source>
        <dbReference type="ARBA" id="ARBA00022741"/>
    </source>
</evidence>
<keyword evidence="3" id="KW-0378">Hydrolase</keyword>
<comment type="caution">
    <text evidence="12">The sequence shown here is derived from an EMBL/GenBank/DDBJ whole genome shotgun (WGS) entry which is preliminary data.</text>
</comment>
<feature type="coiled-coil region" evidence="7">
    <location>
        <begin position="143"/>
        <end position="241"/>
    </location>
</feature>
<dbReference type="Gene3D" id="3.40.50.300">
    <property type="entry name" value="P-loop containing nucleotide triphosphate hydrolases"/>
    <property type="match status" value="2"/>
</dbReference>
<keyword evidence="13" id="KW-1185">Reference proteome</keyword>
<dbReference type="GO" id="GO:0005524">
    <property type="term" value="F:ATP binding"/>
    <property type="evidence" value="ECO:0007669"/>
    <property type="project" value="UniProtKB-KW"/>
</dbReference>
<feature type="domain" description="Helicase ATP-binding" evidence="10">
    <location>
        <begin position="322"/>
        <end position="521"/>
    </location>
</feature>
<dbReference type="OrthoDB" id="423559at2759"/>
<dbReference type="InterPro" id="IPR013083">
    <property type="entry name" value="Znf_RING/FYVE/PHD"/>
</dbReference>
<dbReference type="GO" id="GO:0008094">
    <property type="term" value="F:ATP-dependent activity, acting on DNA"/>
    <property type="evidence" value="ECO:0007669"/>
    <property type="project" value="TreeGrafter"/>
</dbReference>
<evidence type="ECO:0000259" key="9">
    <source>
        <dbReference type="PROSITE" id="PS50089"/>
    </source>
</evidence>
<evidence type="ECO:0000256" key="3">
    <source>
        <dbReference type="ARBA" id="ARBA00022801"/>
    </source>
</evidence>
<evidence type="ECO:0000256" key="5">
    <source>
        <dbReference type="ARBA" id="ARBA00022840"/>
    </source>
</evidence>
<keyword evidence="7" id="KW-0175">Coiled coil</keyword>
<dbReference type="SMART" id="SM00487">
    <property type="entry name" value="DEXDc"/>
    <property type="match status" value="1"/>
</dbReference>
<keyword evidence="4" id="KW-0347">Helicase</keyword>
<evidence type="ECO:0000256" key="7">
    <source>
        <dbReference type="SAM" id="Coils"/>
    </source>
</evidence>
<keyword evidence="2" id="KW-0547">Nucleotide-binding</keyword>
<keyword evidence="6" id="KW-0863">Zinc-finger</keyword>
<feature type="domain" description="RING-type" evidence="9">
    <location>
        <begin position="707"/>
        <end position="757"/>
    </location>
</feature>
<dbReference type="PROSITE" id="PS51192">
    <property type="entry name" value="HELICASE_ATP_BIND_1"/>
    <property type="match status" value="1"/>
</dbReference>
<dbReference type="InterPro" id="IPR050628">
    <property type="entry name" value="SNF2_RAD54_helicase_TF"/>
</dbReference>
<sequence length="993" mass="115053">MNNPLLLQSKVTTNQNPSTNEYGDSVTSSQHYQPFKKLKVSSSQPIEIVSLDSSDDENEQNTSQFSINIPKQEPQLIKESSDELEIVGERNLIPMPGAFNQQQQNQIQPKQEIKQDPFYVPPLPPQQQIIPPQQQLALMRTQKNDLQSKNVTYTHEIAKLTTELNKLTSTSVIIEQRYNMERNNIDNIKNLIRSATSENIGNLHGILKLHENRSIHLQHELNKYQTHLNNMQRKIELFNGKIRQNISIIRNLTHRTNASTNVYEAEIYRDNYRGAEVDIDLQNLLDNIRSEEIPEDGLESTPEELAVNLMKHQRLGLTWLKRMEASSSKGGILADDMGLGKTIQALALILANKPPADYKYKTTLIIAPVSLLRQWASEIDNKIKPSFNIHICIYHGDDKKKMSTFNKMSKYDVVLTSYTTLQSEWKKHYLEELKSQTPPFDRKCLPEPHTGGKSYTSPFFDKNSHFFRIILDEAQNIKNKFAIASRAVYYLSGETKFCLSGTPMQNNLDELYPLLRFLRIKPYSDEEKFRYDIILPTRSNSDQYDEWDAKQSFRKLRALLASILLRRTKDSLIDGQPILQLPTKHINKDFVELEGEEEEYYKSIEEKIQRVAKKLFNNHIKTAPILALLLRLRQACCHSYLVEIGQLKQEEAKTEDGKIFKDWKKMIRLTNELDIEVKNTVLQTINSNVGTPDEDLQSVGVDLMLTCQKCFEPNNSPVIFSECGHMICKTCFIEMFNITEDREENEAVDDVRCIECDEFVKQTHVIDYKIFKAKHIENHDNLEKFAKSAYTNWKNQRSNEKIIKEFVARDEFLNPSAKIEKCIDLIHEIEQRNPGEKIIIFSQFVSLFDIMKLVLKHECIRFLQYDGSMTLEQKNSTIKHFYQNNEIKVLLISLRAGNVGLTLTCANHVIIMDPFWNPFVEEQAMDRAHRIGQEKEVHVHKILIENTVESRIQELQEHKKKLIGAALNEKEMRNITKLGSRELGFLFGLNTLH</sequence>
<organism evidence="12 13">
    <name type="scientific">Candida verbasci</name>
    <dbReference type="NCBI Taxonomy" id="1227364"/>
    <lineage>
        <taxon>Eukaryota</taxon>
        <taxon>Fungi</taxon>
        <taxon>Dikarya</taxon>
        <taxon>Ascomycota</taxon>
        <taxon>Saccharomycotina</taxon>
        <taxon>Pichiomycetes</taxon>
        <taxon>Debaryomycetaceae</taxon>
        <taxon>Candida/Lodderomyces clade</taxon>
        <taxon>Candida</taxon>
    </lineage>
</organism>
<keyword evidence="5" id="KW-0067">ATP-binding</keyword>
<feature type="domain" description="Helicase C-terminal" evidence="11">
    <location>
        <begin position="821"/>
        <end position="973"/>
    </location>
</feature>
<dbReference type="Proteomes" id="UP001152885">
    <property type="component" value="Unassembled WGS sequence"/>
</dbReference>
<dbReference type="CDD" id="cd18793">
    <property type="entry name" value="SF2_C_SNF"/>
    <property type="match status" value="1"/>
</dbReference>
<dbReference type="EMBL" id="CANTUO010000004">
    <property type="protein sequence ID" value="CAI5759664.1"/>
    <property type="molecule type" value="Genomic_DNA"/>
</dbReference>
<keyword evidence="6" id="KW-0862">Zinc</keyword>
<dbReference type="InterPro" id="IPR027417">
    <property type="entry name" value="P-loop_NTPase"/>
</dbReference>
<evidence type="ECO:0000313" key="13">
    <source>
        <dbReference type="Proteomes" id="UP001152885"/>
    </source>
</evidence>
<dbReference type="GO" id="GO:0005634">
    <property type="term" value="C:nucleus"/>
    <property type="evidence" value="ECO:0007669"/>
    <property type="project" value="TreeGrafter"/>
</dbReference>
<accession>A0A9W4XI20</accession>
<dbReference type="PANTHER" id="PTHR45626">
    <property type="entry name" value="TRANSCRIPTION TERMINATION FACTOR 2-RELATED"/>
    <property type="match status" value="1"/>
</dbReference>
<dbReference type="AlphaFoldDB" id="A0A9W4XI20"/>
<comment type="similarity">
    <text evidence="1">Belongs to the SNF2/RAD54 helicase family.</text>
</comment>
<dbReference type="PANTHER" id="PTHR45626:SF16">
    <property type="entry name" value="ATP-DEPENDENT HELICASE ULS1"/>
    <property type="match status" value="1"/>
</dbReference>
<dbReference type="GO" id="GO:0004386">
    <property type="term" value="F:helicase activity"/>
    <property type="evidence" value="ECO:0007669"/>
    <property type="project" value="UniProtKB-KW"/>
</dbReference>
<dbReference type="InterPro" id="IPR038718">
    <property type="entry name" value="SNF2-like_sf"/>
</dbReference>
<dbReference type="GO" id="GO:0000724">
    <property type="term" value="P:double-strand break repair via homologous recombination"/>
    <property type="evidence" value="ECO:0007669"/>
    <property type="project" value="TreeGrafter"/>
</dbReference>
<name>A0A9W4XI20_9ASCO</name>